<organism evidence="2 3">
    <name type="scientific">Puniceibacterium antarcticum</name>
    <dbReference type="NCBI Taxonomy" id="1206336"/>
    <lineage>
        <taxon>Bacteria</taxon>
        <taxon>Pseudomonadati</taxon>
        <taxon>Pseudomonadota</taxon>
        <taxon>Alphaproteobacteria</taxon>
        <taxon>Rhodobacterales</taxon>
        <taxon>Paracoccaceae</taxon>
        <taxon>Puniceibacterium</taxon>
    </lineage>
</organism>
<dbReference type="RefSeq" id="WP_218967728.1">
    <property type="nucleotide sequence ID" value="NZ_AWWI01000122.1"/>
</dbReference>
<dbReference type="PANTHER" id="PTHR47396">
    <property type="entry name" value="TYPE I RESTRICTION ENZYME ECOKI R PROTEIN"/>
    <property type="match status" value="1"/>
</dbReference>
<evidence type="ECO:0000313" key="3">
    <source>
        <dbReference type="Proteomes" id="UP000231259"/>
    </source>
</evidence>
<dbReference type="GO" id="GO:0016787">
    <property type="term" value="F:hydrolase activity"/>
    <property type="evidence" value="ECO:0007669"/>
    <property type="project" value="InterPro"/>
</dbReference>
<evidence type="ECO:0000313" key="2">
    <source>
        <dbReference type="EMBL" id="PIL18379.1"/>
    </source>
</evidence>
<dbReference type="InterPro" id="IPR001650">
    <property type="entry name" value="Helicase_C-like"/>
</dbReference>
<dbReference type="SMART" id="SM00490">
    <property type="entry name" value="HELICc"/>
    <property type="match status" value="1"/>
</dbReference>
<protein>
    <recommendedName>
        <fullName evidence="1">Helicase ATP-binding domain-containing protein</fullName>
    </recommendedName>
</protein>
<dbReference type="Gene3D" id="3.40.50.300">
    <property type="entry name" value="P-loop containing nucleotide triphosphate hydrolases"/>
    <property type="match status" value="2"/>
</dbReference>
<dbReference type="Proteomes" id="UP000231259">
    <property type="component" value="Unassembled WGS sequence"/>
</dbReference>
<sequence>MSSDTDIDLDSPGLAFSKLLMLAKPGRVKALLPDEMLDILDGLEPGFSTSKKLTALAVNMLDPTETLQNDTLRDSVISLMPLKKARELCTKLGTPAGRNPFDDALKLASDEENFPALLSFFGVIDDPTAPGAQLPGNDRAPVGYGLFEHQRVAARRTERMLFEGPHRGVLHMPTGAGKTRTAMHLVASHLSASEPTLVVWLAQNIELLDQAADEFQKSWRFLGNRDVGLWRLWGNKRVDLANAKDGLVVAGLGKMSALEKNSVNELLTLADRVSLVIIDEAHQAIAPTYRSVLDALATKRATTRLLGLTATPGRTWDDLSKDEELSEFFGREKVMLEIEGHPDPVTYLMEEGYLARPHFRTLNVQAGLDLSQEDMKGLSQAIDVPGDVLERLGQSTQRNLRIISECEHLVSSHRRVIVFAPSVANARMLAAIMVARGTEALVVTGESAPAARERAIRRFKSQAPEPIVMFNYGVLTTGFDAPQTSAAIIARPTKSLVLFSQMVGRATRGVRAGGNETSEIVTVTDTEMHGFGDVADAFCNWEDVWNERNC</sequence>
<keyword evidence="3" id="KW-1185">Reference proteome</keyword>
<proteinExistence type="predicted"/>
<dbReference type="InterPro" id="IPR050742">
    <property type="entry name" value="Helicase_Restrict-Modif_Enz"/>
</dbReference>
<dbReference type="PANTHER" id="PTHR47396:SF1">
    <property type="entry name" value="ATP-DEPENDENT HELICASE IRC3-RELATED"/>
    <property type="match status" value="1"/>
</dbReference>
<comment type="caution">
    <text evidence="2">The sequence shown here is derived from an EMBL/GenBank/DDBJ whole genome shotgun (WGS) entry which is preliminary data.</text>
</comment>
<dbReference type="Pfam" id="PF04851">
    <property type="entry name" value="ResIII"/>
    <property type="match status" value="1"/>
</dbReference>
<dbReference type="PROSITE" id="PS51192">
    <property type="entry name" value="HELICASE_ATP_BIND_1"/>
    <property type="match status" value="1"/>
</dbReference>
<dbReference type="InterPro" id="IPR006935">
    <property type="entry name" value="Helicase/UvrB_N"/>
</dbReference>
<reference evidence="2 3" key="1">
    <citation type="submission" date="2013-09" db="EMBL/GenBank/DDBJ databases">
        <title>Genome sequencing of Phaeobacter antarcticus sp. nov. SM1211.</title>
        <authorList>
            <person name="Zhang X.-Y."/>
            <person name="Liu C."/>
            <person name="Chen X.-L."/>
            <person name="Xie B.-B."/>
            <person name="Qin Q.-L."/>
            <person name="Rong J.-C."/>
            <person name="Zhang Y.-Z."/>
        </authorList>
    </citation>
    <scope>NUCLEOTIDE SEQUENCE [LARGE SCALE GENOMIC DNA]</scope>
    <source>
        <strain evidence="2 3">SM1211</strain>
    </source>
</reference>
<evidence type="ECO:0000259" key="1">
    <source>
        <dbReference type="PROSITE" id="PS51192"/>
    </source>
</evidence>
<dbReference type="GO" id="GO:0003677">
    <property type="term" value="F:DNA binding"/>
    <property type="evidence" value="ECO:0007669"/>
    <property type="project" value="InterPro"/>
</dbReference>
<gene>
    <name evidence="2" type="ORF">P775_19855</name>
</gene>
<dbReference type="SUPFAM" id="SSF52540">
    <property type="entry name" value="P-loop containing nucleoside triphosphate hydrolases"/>
    <property type="match status" value="1"/>
</dbReference>
<dbReference type="InterPro" id="IPR027417">
    <property type="entry name" value="P-loop_NTPase"/>
</dbReference>
<feature type="domain" description="Helicase ATP-binding" evidence="1">
    <location>
        <begin position="159"/>
        <end position="330"/>
    </location>
</feature>
<dbReference type="EMBL" id="AWWI01000122">
    <property type="protein sequence ID" value="PIL18379.1"/>
    <property type="molecule type" value="Genomic_DNA"/>
</dbReference>
<dbReference type="AlphaFoldDB" id="A0A2G8RA17"/>
<dbReference type="InterPro" id="IPR014001">
    <property type="entry name" value="Helicase_ATP-bd"/>
</dbReference>
<dbReference type="SMART" id="SM00487">
    <property type="entry name" value="DEXDc"/>
    <property type="match status" value="1"/>
</dbReference>
<name>A0A2G8RA17_9RHOB</name>
<dbReference type="Pfam" id="PF00271">
    <property type="entry name" value="Helicase_C"/>
    <property type="match status" value="1"/>
</dbReference>
<dbReference type="GO" id="GO:0005829">
    <property type="term" value="C:cytosol"/>
    <property type="evidence" value="ECO:0007669"/>
    <property type="project" value="TreeGrafter"/>
</dbReference>
<accession>A0A2G8RA17</accession>
<dbReference type="GO" id="GO:0005524">
    <property type="term" value="F:ATP binding"/>
    <property type="evidence" value="ECO:0007669"/>
    <property type="project" value="InterPro"/>
</dbReference>